<evidence type="ECO:0000256" key="1">
    <source>
        <dbReference type="SAM" id="MobiDB-lite"/>
    </source>
</evidence>
<organism evidence="2 3">
    <name type="scientific">Streptomyces bottropensis ATCC 25435</name>
    <dbReference type="NCBI Taxonomy" id="1054862"/>
    <lineage>
        <taxon>Bacteria</taxon>
        <taxon>Bacillati</taxon>
        <taxon>Actinomycetota</taxon>
        <taxon>Actinomycetes</taxon>
        <taxon>Kitasatosporales</taxon>
        <taxon>Streptomycetaceae</taxon>
        <taxon>Streptomyces</taxon>
    </lineage>
</organism>
<dbReference type="AlphaFoldDB" id="M3EFS2"/>
<reference evidence="3" key="1">
    <citation type="journal article" date="2013" name="Genome Announc.">
        <title>Draft Genome Sequence of Streptomyces bottropensis ATCC 25435, a Bottromycin-Producing Actinomycete.</title>
        <authorList>
            <person name="Zhang H."/>
            <person name="Zhou W."/>
            <person name="Zhuang Y."/>
            <person name="Liang X."/>
            <person name="Liu T."/>
        </authorList>
    </citation>
    <scope>NUCLEOTIDE SEQUENCE [LARGE SCALE GENOMIC DNA]</scope>
    <source>
        <strain evidence="3">ATCC 25435</strain>
    </source>
</reference>
<dbReference type="Proteomes" id="UP000030760">
    <property type="component" value="Unassembled WGS sequence"/>
</dbReference>
<dbReference type="EMBL" id="KB405067">
    <property type="protein sequence ID" value="EMF55081.1"/>
    <property type="molecule type" value="Genomic_DNA"/>
</dbReference>
<accession>M3EFS2</accession>
<protein>
    <submittedName>
        <fullName evidence="2">Uncharacterized protein</fullName>
    </submittedName>
</protein>
<feature type="region of interest" description="Disordered" evidence="1">
    <location>
        <begin position="1"/>
        <end position="49"/>
    </location>
</feature>
<evidence type="ECO:0000313" key="3">
    <source>
        <dbReference type="Proteomes" id="UP000030760"/>
    </source>
</evidence>
<name>M3EFS2_9ACTN</name>
<sequence length="49" mass="4983">MSHGISTSASKKPAPGTRVPGQVHDVGGAARSYPWSSSASNDFTGGRPK</sequence>
<evidence type="ECO:0000313" key="2">
    <source>
        <dbReference type="EMBL" id="EMF55081.1"/>
    </source>
</evidence>
<gene>
    <name evidence="2" type="ORF">SBD_2395</name>
</gene>
<proteinExistence type="predicted"/>
<feature type="compositionally biased region" description="Polar residues" evidence="1">
    <location>
        <begin position="34"/>
        <end position="43"/>
    </location>
</feature>
<feature type="compositionally biased region" description="Polar residues" evidence="1">
    <location>
        <begin position="1"/>
        <end position="10"/>
    </location>
</feature>